<reference evidence="6" key="1">
    <citation type="submission" date="2025-08" db="UniProtKB">
        <authorList>
            <consortium name="RefSeq"/>
        </authorList>
    </citation>
    <scope>IDENTIFICATION</scope>
    <source>
        <tissue evidence="6">Whole organism</tissue>
    </source>
</reference>
<name>A0A8B7P6K4_HYAAZ</name>
<dbReference type="PANTHER" id="PTHR10730">
    <property type="entry name" value="PROCOLLAGEN-LYSINE,2-OXOGLUTARATE 5-DIOXYGENASE/GLYCOSYLTRANSFERASE 25 FAMILY MEMBER"/>
    <property type="match status" value="1"/>
</dbReference>
<dbReference type="GeneID" id="108677102"/>
<dbReference type="AlphaFoldDB" id="A0A8B7P6K4"/>
<accession>A0A8B7P6K4</accession>
<dbReference type="OMA" id="TETSAVW"/>
<dbReference type="KEGG" id="hazt:108677102"/>
<organism evidence="5 6">
    <name type="scientific">Hyalella azteca</name>
    <name type="common">Amphipod</name>
    <dbReference type="NCBI Taxonomy" id="294128"/>
    <lineage>
        <taxon>Eukaryota</taxon>
        <taxon>Metazoa</taxon>
        <taxon>Ecdysozoa</taxon>
        <taxon>Arthropoda</taxon>
        <taxon>Crustacea</taxon>
        <taxon>Multicrustacea</taxon>
        <taxon>Malacostraca</taxon>
        <taxon>Eumalacostraca</taxon>
        <taxon>Peracarida</taxon>
        <taxon>Amphipoda</taxon>
        <taxon>Senticaudata</taxon>
        <taxon>Talitrida</taxon>
        <taxon>Talitroidea</taxon>
        <taxon>Hyalellidae</taxon>
        <taxon>Hyalella</taxon>
    </lineage>
</organism>
<dbReference type="PANTHER" id="PTHR10730:SF53">
    <property type="entry name" value="GLYCOSYLTRANSFERASE 25 FAMILY MEMBER"/>
    <property type="match status" value="1"/>
</dbReference>
<keyword evidence="2" id="KW-0328">Glycosyltransferase</keyword>
<dbReference type="RefSeq" id="XP_018020741.2">
    <property type="nucleotide sequence ID" value="XM_018165252.2"/>
</dbReference>
<proteinExistence type="inferred from homology"/>
<dbReference type="InterPro" id="IPR002654">
    <property type="entry name" value="Glyco_trans_25"/>
</dbReference>
<evidence type="ECO:0000313" key="6">
    <source>
        <dbReference type="RefSeq" id="XP_018020741.2"/>
    </source>
</evidence>
<dbReference type="Pfam" id="PF01755">
    <property type="entry name" value="Glyco_transf_25"/>
    <property type="match status" value="1"/>
</dbReference>
<evidence type="ECO:0000259" key="4">
    <source>
        <dbReference type="Pfam" id="PF01755"/>
    </source>
</evidence>
<evidence type="ECO:0000256" key="3">
    <source>
        <dbReference type="ARBA" id="ARBA00022679"/>
    </source>
</evidence>
<comment type="similarity">
    <text evidence="1">Belongs to the glycosyltransferase 25 family.</text>
</comment>
<evidence type="ECO:0000256" key="2">
    <source>
        <dbReference type="ARBA" id="ARBA00022676"/>
    </source>
</evidence>
<evidence type="ECO:0000313" key="5">
    <source>
        <dbReference type="Proteomes" id="UP000694843"/>
    </source>
</evidence>
<dbReference type="InterPro" id="IPR050757">
    <property type="entry name" value="Collagen_mod_GT25"/>
</dbReference>
<keyword evidence="5" id="KW-1185">Reference proteome</keyword>
<dbReference type="GO" id="GO:0050211">
    <property type="term" value="F:procollagen galactosyltransferase activity"/>
    <property type="evidence" value="ECO:0007669"/>
    <property type="project" value="TreeGrafter"/>
</dbReference>
<protein>
    <submittedName>
        <fullName evidence="6">Glycosyltransferase 25 family member</fullName>
    </submittedName>
</protein>
<gene>
    <name evidence="6" type="primary">LOC108677102</name>
</gene>
<dbReference type="Proteomes" id="UP000694843">
    <property type="component" value="Unplaced"/>
</dbReference>
<sequence>MKPTDDLTSFAEYAKQNNVTVWACNFERYGLTLPLTSDQTDEEVQLETEDLLLNLVDLNYIPLPQYFLKYVQLEKRNYDLLGFDEIYYINLDRRPKRRDAMEKKFEIARIGPLTRVPAVDGRDLNESYLIDNNIRQNEMFWSPVNGGKLTMGEIGCFLSHYKIWMDVIKKKHSKVLILEDDFWFHSKFRLRVYKLHEEIRRLNLQWDTIALARVNELDDEKLLAGSEYILQPMFYQWMLAYMLSFEGAKKLLAPKPLSNMIPADLYITVLAGQLPMDFAWTYQNHNLLSYSSHPTFGYPVYIDGADSAFLSDTQERESVTEDLNDT</sequence>
<dbReference type="CDD" id="cd06532">
    <property type="entry name" value="Glyco_transf_25"/>
    <property type="match status" value="1"/>
</dbReference>
<keyword evidence="3" id="KW-0808">Transferase</keyword>
<feature type="domain" description="Glycosyl transferase family 25" evidence="4">
    <location>
        <begin position="84"/>
        <end position="253"/>
    </location>
</feature>
<dbReference type="OrthoDB" id="47375at2759"/>
<evidence type="ECO:0000256" key="1">
    <source>
        <dbReference type="ARBA" id="ARBA00006721"/>
    </source>
</evidence>